<sequence length="137" mass="15590">MTTKIIYFVFALLVSVAGTAQDSSKFEPQLNTVLKAFQNQDVSKLNTVLAENFTIAGMPKGFEKQILPQLIEQLPPFDSYKVTKVKEETNGTRVYLYFVEPKTKEQVTSNFLFNKKNKIQEFNLLDDSEITTQVIGQ</sequence>
<dbReference type="AlphaFoldDB" id="A0A0A2LJ63"/>
<feature type="chain" id="PRO_5002002241" description="DUF3887 domain-containing protein" evidence="1">
    <location>
        <begin position="21"/>
        <end position="137"/>
    </location>
</feature>
<keyword evidence="3" id="KW-1185">Reference proteome</keyword>
<dbReference type="EMBL" id="JRLV01000011">
    <property type="protein sequence ID" value="KGO80252.1"/>
    <property type="molecule type" value="Genomic_DNA"/>
</dbReference>
<dbReference type="RefSeq" id="WP_035134244.1">
    <property type="nucleotide sequence ID" value="NZ_JRLV01000011.1"/>
</dbReference>
<proteinExistence type="predicted"/>
<evidence type="ECO:0000313" key="2">
    <source>
        <dbReference type="EMBL" id="KGO80252.1"/>
    </source>
</evidence>
<keyword evidence="1" id="KW-0732">Signal</keyword>
<feature type="signal peptide" evidence="1">
    <location>
        <begin position="1"/>
        <end position="20"/>
    </location>
</feature>
<evidence type="ECO:0008006" key="4">
    <source>
        <dbReference type="Google" id="ProtNLM"/>
    </source>
</evidence>
<dbReference type="eggNOG" id="ENOG50310ZU">
    <property type="taxonomic scope" value="Bacteria"/>
</dbReference>
<gene>
    <name evidence="2" type="ORF">Q763_11395</name>
</gene>
<protein>
    <recommendedName>
        <fullName evidence="4">DUF3887 domain-containing protein</fullName>
    </recommendedName>
</protein>
<organism evidence="2 3">
    <name type="scientific">Flavobacterium beibuense F44-8</name>
    <dbReference type="NCBI Taxonomy" id="1406840"/>
    <lineage>
        <taxon>Bacteria</taxon>
        <taxon>Pseudomonadati</taxon>
        <taxon>Bacteroidota</taxon>
        <taxon>Flavobacteriia</taxon>
        <taxon>Flavobacteriales</taxon>
        <taxon>Flavobacteriaceae</taxon>
        <taxon>Flavobacterium</taxon>
    </lineage>
</organism>
<comment type="caution">
    <text evidence="2">The sequence shown here is derived from an EMBL/GenBank/DDBJ whole genome shotgun (WGS) entry which is preliminary data.</text>
</comment>
<evidence type="ECO:0000313" key="3">
    <source>
        <dbReference type="Proteomes" id="UP000030129"/>
    </source>
</evidence>
<reference evidence="2 3" key="1">
    <citation type="submission" date="2013-09" db="EMBL/GenBank/DDBJ databases">
        <authorList>
            <person name="Zeng Z."/>
            <person name="Chen C."/>
        </authorList>
    </citation>
    <scope>NUCLEOTIDE SEQUENCE [LARGE SCALE GENOMIC DNA]</scope>
    <source>
        <strain evidence="2 3">F44-8</strain>
    </source>
</reference>
<evidence type="ECO:0000256" key="1">
    <source>
        <dbReference type="SAM" id="SignalP"/>
    </source>
</evidence>
<name>A0A0A2LJ63_9FLAO</name>
<dbReference type="STRING" id="1406840.Q763_11395"/>
<accession>A0A0A2LJ63</accession>
<dbReference type="Proteomes" id="UP000030129">
    <property type="component" value="Unassembled WGS sequence"/>
</dbReference>